<dbReference type="FunCoup" id="A0A5R8QCC8">
    <property type="interactions" value="148"/>
</dbReference>
<evidence type="ECO:0000313" key="13">
    <source>
        <dbReference type="Proteomes" id="UP000306912"/>
    </source>
</evidence>
<dbReference type="EMBL" id="VBWP01000004">
    <property type="protein sequence ID" value="TLG74158.1"/>
    <property type="molecule type" value="Genomic_DNA"/>
</dbReference>
<dbReference type="InterPro" id="IPR018044">
    <property type="entry name" value="Peptidase_S11"/>
</dbReference>
<dbReference type="GO" id="GO:0009002">
    <property type="term" value="F:serine-type D-Ala-D-Ala carboxypeptidase activity"/>
    <property type="evidence" value="ECO:0007669"/>
    <property type="project" value="InterPro"/>
</dbReference>
<name>A0A5R8QCC8_9FIRM</name>
<dbReference type="GO" id="GO:0009252">
    <property type="term" value="P:peptidoglycan biosynthetic process"/>
    <property type="evidence" value="ECO:0007669"/>
    <property type="project" value="UniProtKB-KW"/>
</dbReference>
<feature type="active site" description="Proton acceptor" evidence="7">
    <location>
        <position position="95"/>
    </location>
</feature>
<evidence type="ECO:0000256" key="3">
    <source>
        <dbReference type="ARBA" id="ARBA00022801"/>
    </source>
</evidence>
<dbReference type="GO" id="GO:0071555">
    <property type="term" value="P:cell wall organization"/>
    <property type="evidence" value="ECO:0007669"/>
    <property type="project" value="UniProtKB-KW"/>
</dbReference>
<dbReference type="OrthoDB" id="9791132at2"/>
<dbReference type="GO" id="GO:0008360">
    <property type="term" value="P:regulation of cell shape"/>
    <property type="evidence" value="ECO:0007669"/>
    <property type="project" value="UniProtKB-KW"/>
</dbReference>
<dbReference type="InParanoid" id="A0A5R8QCC8"/>
<comment type="caution">
    <text evidence="12">The sequence shown here is derived from an EMBL/GenBank/DDBJ whole genome shotgun (WGS) entry which is preliminary data.</text>
</comment>
<feature type="binding site" evidence="8">
    <location>
        <position position="264"/>
    </location>
    <ligand>
        <name>substrate</name>
    </ligand>
</feature>
<keyword evidence="12" id="KW-0645">Protease</keyword>
<evidence type="ECO:0000256" key="5">
    <source>
        <dbReference type="ARBA" id="ARBA00022984"/>
    </source>
</evidence>
<dbReference type="Proteomes" id="UP000306912">
    <property type="component" value="Unassembled WGS sequence"/>
</dbReference>
<accession>A0A5R8QCC8</accession>
<keyword evidence="10" id="KW-0812">Transmembrane</keyword>
<keyword evidence="4" id="KW-0133">Cell shape</keyword>
<evidence type="ECO:0000256" key="2">
    <source>
        <dbReference type="ARBA" id="ARBA00022729"/>
    </source>
</evidence>
<feature type="transmembrane region" description="Helical" evidence="10">
    <location>
        <begin position="21"/>
        <end position="39"/>
    </location>
</feature>
<comment type="similarity">
    <text evidence="1 9">Belongs to the peptidase S11 family.</text>
</comment>
<dbReference type="Pfam" id="PF00768">
    <property type="entry name" value="Peptidase_S11"/>
    <property type="match status" value="1"/>
</dbReference>
<feature type="domain" description="Peptidase S11 D-alanyl-D-alanine carboxypeptidase A N-terminal" evidence="11">
    <location>
        <begin position="61"/>
        <end position="294"/>
    </location>
</feature>
<keyword evidence="10" id="KW-0472">Membrane</keyword>
<proteinExistence type="inferred from homology"/>
<dbReference type="PANTHER" id="PTHR21581:SF6">
    <property type="entry name" value="TRAFFICKING PROTEIN PARTICLE COMPLEX SUBUNIT 12"/>
    <property type="match status" value="1"/>
</dbReference>
<evidence type="ECO:0000256" key="6">
    <source>
        <dbReference type="ARBA" id="ARBA00023316"/>
    </source>
</evidence>
<keyword evidence="12" id="KW-0121">Carboxypeptidase</keyword>
<dbReference type="InterPro" id="IPR001967">
    <property type="entry name" value="Peptidase_S11_N"/>
</dbReference>
<feature type="active site" description="Acyl-ester intermediate" evidence="7">
    <location>
        <position position="92"/>
    </location>
</feature>
<dbReference type="AlphaFoldDB" id="A0A5R8QCC8"/>
<keyword evidence="6" id="KW-0961">Cell wall biogenesis/degradation</keyword>
<sequence>MQRRDRRRVKRRLKGPVKWGIAIVVTAVAIASGYSWVVLSKTVSLEAPQVVSEVKSSKPLPNVYSQAFVLLDARNNSVVAQKGGEDKIYPASLVKMMTVILAIEESRDLQERVTLSADIFSYLFTNDASVAGFSSGEVVPVIDLLYGAILPSGGDAALGLAEHVSGSETAFVGLMNRKAEALGMKYTHFTNASGLHDANQYSTVSDLVILMQYALQNNTFKQVISTPEYTTYEADAHEEGLSFSSTFFNMADNRLAKGKFIGGKTGTTDEAGLNLASAVEVNGTTYILVSAGAKDDGNKNQYEDAITIYNAYL</sequence>
<dbReference type="Gene3D" id="3.40.710.10">
    <property type="entry name" value="DD-peptidase/beta-lactamase superfamily"/>
    <property type="match status" value="1"/>
</dbReference>
<gene>
    <name evidence="12" type="ORF">FEZ08_05470</name>
</gene>
<keyword evidence="2" id="KW-0732">Signal</keyword>
<dbReference type="GO" id="GO:0006508">
    <property type="term" value="P:proteolysis"/>
    <property type="evidence" value="ECO:0007669"/>
    <property type="project" value="InterPro"/>
</dbReference>
<evidence type="ECO:0000256" key="9">
    <source>
        <dbReference type="RuleBase" id="RU004016"/>
    </source>
</evidence>
<evidence type="ECO:0000256" key="4">
    <source>
        <dbReference type="ARBA" id="ARBA00022960"/>
    </source>
</evidence>
<dbReference type="PRINTS" id="PR00725">
    <property type="entry name" value="DADACBPTASE1"/>
</dbReference>
<dbReference type="InterPro" id="IPR012338">
    <property type="entry name" value="Beta-lactam/transpept-like"/>
</dbReference>
<evidence type="ECO:0000256" key="8">
    <source>
        <dbReference type="PIRSR" id="PIRSR618044-2"/>
    </source>
</evidence>
<keyword evidence="10" id="KW-1133">Transmembrane helix</keyword>
<protein>
    <submittedName>
        <fullName evidence="12">D-alanyl-D-alanine carboxypeptidase</fullName>
    </submittedName>
</protein>
<feature type="active site" evidence="7">
    <location>
        <position position="152"/>
    </location>
</feature>
<keyword evidence="3" id="KW-0378">Hydrolase</keyword>
<organism evidence="12 13">
    <name type="scientific">Culicoidibacter larvae</name>
    <dbReference type="NCBI Taxonomy" id="2579976"/>
    <lineage>
        <taxon>Bacteria</taxon>
        <taxon>Bacillati</taxon>
        <taxon>Bacillota</taxon>
        <taxon>Culicoidibacteria</taxon>
        <taxon>Culicoidibacterales</taxon>
        <taxon>Culicoidibacteraceae</taxon>
        <taxon>Culicoidibacter</taxon>
    </lineage>
</organism>
<evidence type="ECO:0000313" key="12">
    <source>
        <dbReference type="EMBL" id="TLG74158.1"/>
    </source>
</evidence>
<dbReference type="SUPFAM" id="SSF56601">
    <property type="entry name" value="beta-lactamase/transpeptidase-like"/>
    <property type="match status" value="1"/>
</dbReference>
<evidence type="ECO:0000259" key="11">
    <source>
        <dbReference type="Pfam" id="PF00768"/>
    </source>
</evidence>
<evidence type="ECO:0000256" key="10">
    <source>
        <dbReference type="SAM" id="Phobius"/>
    </source>
</evidence>
<dbReference type="PANTHER" id="PTHR21581">
    <property type="entry name" value="D-ALANYL-D-ALANINE CARBOXYPEPTIDASE"/>
    <property type="match status" value="1"/>
</dbReference>
<keyword evidence="5" id="KW-0573">Peptidoglycan synthesis</keyword>
<dbReference type="RefSeq" id="WP_138190711.1">
    <property type="nucleotide sequence ID" value="NZ_VBWP01000004.1"/>
</dbReference>
<reference evidence="12 13" key="1">
    <citation type="submission" date="2019-05" db="EMBL/GenBank/DDBJ databases">
        <title>Culicoidintestinum kansasii gen. nov., sp. nov. from the gastrointestinal tract of the biting midge, Culicoides sonorensis.</title>
        <authorList>
            <person name="Neupane S."/>
            <person name="Ghosh A."/>
            <person name="Gunther S."/>
            <person name="Martin K."/>
            <person name="Zurek L."/>
        </authorList>
    </citation>
    <scope>NUCLEOTIDE SEQUENCE [LARGE SCALE GENOMIC DNA]</scope>
    <source>
        <strain evidence="12 13">CS-1</strain>
    </source>
</reference>
<keyword evidence="13" id="KW-1185">Reference proteome</keyword>
<evidence type="ECO:0000256" key="7">
    <source>
        <dbReference type="PIRSR" id="PIRSR618044-1"/>
    </source>
</evidence>
<evidence type="ECO:0000256" key="1">
    <source>
        <dbReference type="ARBA" id="ARBA00007164"/>
    </source>
</evidence>